<evidence type="ECO:0000313" key="1">
    <source>
        <dbReference type="EMBL" id="PIA25355.1"/>
    </source>
</evidence>
<organism evidence="1 2">
    <name type="scientific">Aquilegia coerulea</name>
    <name type="common">Rocky mountain columbine</name>
    <dbReference type="NCBI Taxonomy" id="218851"/>
    <lineage>
        <taxon>Eukaryota</taxon>
        <taxon>Viridiplantae</taxon>
        <taxon>Streptophyta</taxon>
        <taxon>Embryophyta</taxon>
        <taxon>Tracheophyta</taxon>
        <taxon>Spermatophyta</taxon>
        <taxon>Magnoliopsida</taxon>
        <taxon>Ranunculales</taxon>
        <taxon>Ranunculaceae</taxon>
        <taxon>Thalictroideae</taxon>
        <taxon>Aquilegia</taxon>
    </lineage>
</organism>
<keyword evidence="2" id="KW-1185">Reference proteome</keyword>
<protein>
    <submittedName>
        <fullName evidence="1">Uncharacterized protein</fullName>
    </submittedName>
</protein>
<reference evidence="1 2" key="1">
    <citation type="submission" date="2017-09" db="EMBL/GenBank/DDBJ databases">
        <title>WGS assembly of Aquilegia coerulea Goldsmith.</title>
        <authorList>
            <person name="Hodges S."/>
            <person name="Kramer E."/>
            <person name="Nordborg M."/>
            <person name="Tomkins J."/>
            <person name="Borevitz J."/>
            <person name="Derieg N."/>
            <person name="Yan J."/>
            <person name="Mihaltcheva S."/>
            <person name="Hayes R.D."/>
            <person name="Rokhsar D."/>
        </authorList>
    </citation>
    <scope>NUCLEOTIDE SEQUENCE [LARGE SCALE GENOMIC DNA]</scope>
    <source>
        <strain evidence="2">cv. Goldsmith</strain>
    </source>
</reference>
<gene>
    <name evidence="1" type="ORF">AQUCO_11800030v1</name>
</gene>
<dbReference type="OrthoDB" id="244158at2759"/>
<evidence type="ECO:0000313" key="2">
    <source>
        <dbReference type="Proteomes" id="UP000230069"/>
    </source>
</evidence>
<dbReference type="Proteomes" id="UP000230069">
    <property type="component" value="Unassembled WGS sequence"/>
</dbReference>
<dbReference type="InParanoid" id="A0A2G5C281"/>
<dbReference type="EMBL" id="KZ305134">
    <property type="protein sequence ID" value="PIA25355.1"/>
    <property type="molecule type" value="Genomic_DNA"/>
</dbReference>
<proteinExistence type="predicted"/>
<dbReference type="AlphaFoldDB" id="A0A2G5C281"/>
<accession>A0A2G5C281</accession>
<sequence length="86" mass="10249">MPSTSLMLHHQAQNHVYLFLFINLVPCVTFKRMSPKVFQIYKFHCDENLQISLKHDFCIQNGKQQIRTNSLPLSPYFSSYVFFFFP</sequence>
<name>A0A2G5C281_AQUCA</name>